<proteinExistence type="predicted"/>
<dbReference type="AlphaFoldDB" id="A0A1H7MAN4"/>
<evidence type="ECO:0000313" key="2">
    <source>
        <dbReference type="Proteomes" id="UP000198807"/>
    </source>
</evidence>
<dbReference type="EMBL" id="FOBC01000006">
    <property type="protein sequence ID" value="SEL08390.1"/>
    <property type="molecule type" value="Genomic_DNA"/>
</dbReference>
<gene>
    <name evidence="1" type="ORF">SAMN04488129_106188</name>
</gene>
<reference evidence="2" key="1">
    <citation type="submission" date="2016-10" db="EMBL/GenBank/DDBJ databases">
        <authorList>
            <person name="Varghese N."/>
            <person name="Submissions S."/>
        </authorList>
    </citation>
    <scope>NUCLEOTIDE SEQUENCE [LARGE SCALE GENOMIC DNA]</scope>
    <source>
        <strain evidence="2">CGMCC 1.9150</strain>
    </source>
</reference>
<keyword evidence="2" id="KW-1185">Reference proteome</keyword>
<organism evidence="1 2">
    <name type="scientific">Halomonas daqiaonensis</name>
    <dbReference type="NCBI Taxonomy" id="650850"/>
    <lineage>
        <taxon>Bacteria</taxon>
        <taxon>Pseudomonadati</taxon>
        <taxon>Pseudomonadota</taxon>
        <taxon>Gammaproteobacteria</taxon>
        <taxon>Oceanospirillales</taxon>
        <taxon>Halomonadaceae</taxon>
        <taxon>Halomonas</taxon>
    </lineage>
</organism>
<protein>
    <submittedName>
        <fullName evidence="1">Uncharacterized protein</fullName>
    </submittedName>
</protein>
<sequence>MVVKWSAIMAEAPSGFERQAGTGNDASMASCLVVLMPFAALWKNDGNTGIIR</sequence>
<evidence type="ECO:0000313" key="1">
    <source>
        <dbReference type="EMBL" id="SEL08390.1"/>
    </source>
</evidence>
<name>A0A1H7MAN4_9GAMM</name>
<accession>A0A1H7MAN4</accession>
<dbReference type="STRING" id="650850.SAMN04488129_106188"/>
<dbReference type="Proteomes" id="UP000198807">
    <property type="component" value="Unassembled WGS sequence"/>
</dbReference>